<dbReference type="PIRSF" id="PIRSF002741">
    <property type="entry name" value="MppA"/>
    <property type="match status" value="1"/>
</dbReference>
<sequence length="521" mass="55840">MYRKRVLGALSCATLLLVGACGGGSADTTATSSGVVDRDATMTMGWILPPPMMDPHATPSIIGAYPYLSLVYDRLVRVEKDPAGSKFVPMLADSWEFSEDGRVLTFHLRTDAKFHDGTPVDAAAVQWSLNRAMTKPTSTVSGALGAIDRVEAPDPNTVAVYLKRPASDVIYHLSTLAGAIVNPAAGDRDLSREVDGSGPYQLAELKVGDRASFTRFDGYWDPQAQNMAKVAIVGMVDDQARLNALRSGQIDAALTKVTQFADVEQLTKSSNFGVADTDHSAWYAMYLNADNPALADVRVRRAMNLAIDREGINTSLLSGQCEPTSQPLQKGVIGHDPQSEGRYGYDPDQAKRLLQEAGHADGLQLKVLTLAGVRTSDGLAVAIKEQLSKVGIDLQLQPRELGQAVIEWKEGKADGLQYTHPGATDPAVTMQEAYLSTLYPGARSADVEKVLQTPLDSTLSPEAREAALKAASSSASENALELFVCSIPTQYTFDKKVVGLEEMSPPVAGGPFDLRNVRTTG</sequence>
<dbReference type="SUPFAM" id="SSF53850">
    <property type="entry name" value="Periplasmic binding protein-like II"/>
    <property type="match status" value="1"/>
</dbReference>
<dbReference type="AlphaFoldDB" id="A0A652YSW5"/>
<protein>
    <submittedName>
        <fullName evidence="3">Peptide/nickel transport system substrate-binding protein</fullName>
    </submittedName>
</protein>
<dbReference type="GO" id="GO:0015833">
    <property type="term" value="P:peptide transport"/>
    <property type="evidence" value="ECO:0007669"/>
    <property type="project" value="TreeGrafter"/>
</dbReference>
<feature type="chain" id="PRO_5024799158" evidence="1">
    <location>
        <begin position="27"/>
        <end position="521"/>
    </location>
</feature>
<dbReference type="InterPro" id="IPR039424">
    <property type="entry name" value="SBP_5"/>
</dbReference>
<gene>
    <name evidence="3" type="ORF">FNL38_102262</name>
</gene>
<reference evidence="3" key="1">
    <citation type="submission" date="2019-07" db="EMBL/GenBank/DDBJ databases">
        <title>Genomic Encyclopedia of Type Strains, Phase IV (KMG-IV): sequencing the most valuable type-strain genomes for metagenomic binning, comparative biology and taxonomic classification.</title>
        <authorList>
            <person name="Goeker M."/>
        </authorList>
    </citation>
    <scope>NUCLEOTIDE SEQUENCE</scope>
    <source>
        <strain evidence="3">DSM 44596</strain>
    </source>
</reference>
<feature type="domain" description="Solute-binding protein family 5" evidence="2">
    <location>
        <begin position="86"/>
        <end position="430"/>
    </location>
</feature>
<evidence type="ECO:0000259" key="2">
    <source>
        <dbReference type="Pfam" id="PF00496"/>
    </source>
</evidence>
<accession>A0A652YSW5</accession>
<organism evidence="3">
    <name type="scientific">Nocardia globerula</name>
    <dbReference type="NCBI Taxonomy" id="1818"/>
    <lineage>
        <taxon>Bacteria</taxon>
        <taxon>Bacillati</taxon>
        <taxon>Actinomycetota</taxon>
        <taxon>Actinomycetes</taxon>
        <taxon>Mycobacteriales</taxon>
        <taxon>Nocardiaceae</taxon>
        <taxon>Nocardia</taxon>
    </lineage>
</organism>
<comment type="caution">
    <text evidence="3">The sequence shown here is derived from an EMBL/GenBank/DDBJ whole genome shotgun (WGS) entry which is preliminary data.</text>
</comment>
<dbReference type="GO" id="GO:1904680">
    <property type="term" value="F:peptide transmembrane transporter activity"/>
    <property type="evidence" value="ECO:0007669"/>
    <property type="project" value="TreeGrafter"/>
</dbReference>
<feature type="signal peptide" evidence="1">
    <location>
        <begin position="1"/>
        <end position="26"/>
    </location>
</feature>
<dbReference type="EMBL" id="VNIQ01000002">
    <property type="protein sequence ID" value="TYQ06130.1"/>
    <property type="molecule type" value="Genomic_DNA"/>
</dbReference>
<dbReference type="PROSITE" id="PS51257">
    <property type="entry name" value="PROKAR_LIPOPROTEIN"/>
    <property type="match status" value="1"/>
</dbReference>
<proteinExistence type="predicted"/>
<evidence type="ECO:0000256" key="1">
    <source>
        <dbReference type="SAM" id="SignalP"/>
    </source>
</evidence>
<dbReference type="InterPro" id="IPR030678">
    <property type="entry name" value="Peptide/Ni-bd"/>
</dbReference>
<dbReference type="GO" id="GO:0042597">
    <property type="term" value="C:periplasmic space"/>
    <property type="evidence" value="ECO:0007669"/>
    <property type="project" value="UniProtKB-ARBA"/>
</dbReference>
<name>A0A652YSW5_NOCGL</name>
<dbReference type="InterPro" id="IPR000914">
    <property type="entry name" value="SBP_5_dom"/>
</dbReference>
<evidence type="ECO:0000313" key="3">
    <source>
        <dbReference type="EMBL" id="TYQ06130.1"/>
    </source>
</evidence>
<keyword evidence="1" id="KW-0732">Signal</keyword>
<dbReference type="Gene3D" id="3.10.105.10">
    <property type="entry name" value="Dipeptide-binding Protein, Domain 3"/>
    <property type="match status" value="1"/>
</dbReference>
<dbReference type="PANTHER" id="PTHR30290">
    <property type="entry name" value="PERIPLASMIC BINDING COMPONENT OF ABC TRANSPORTER"/>
    <property type="match status" value="1"/>
</dbReference>
<dbReference type="Gene3D" id="3.90.76.10">
    <property type="entry name" value="Dipeptide-binding Protein, Domain 1"/>
    <property type="match status" value="1"/>
</dbReference>
<dbReference type="GO" id="GO:0043190">
    <property type="term" value="C:ATP-binding cassette (ABC) transporter complex"/>
    <property type="evidence" value="ECO:0007669"/>
    <property type="project" value="InterPro"/>
</dbReference>
<dbReference type="Pfam" id="PF00496">
    <property type="entry name" value="SBP_bac_5"/>
    <property type="match status" value="1"/>
</dbReference>
<dbReference type="Gene3D" id="3.40.190.10">
    <property type="entry name" value="Periplasmic binding protein-like II"/>
    <property type="match status" value="1"/>
</dbReference>